<dbReference type="RefSeq" id="WP_072286957.1">
    <property type="nucleotide sequence ID" value="NZ_CP015455.1"/>
</dbReference>
<gene>
    <name evidence="5" type="ORF">A7E75_08815</name>
</gene>
<dbReference type="Pfam" id="PF00149">
    <property type="entry name" value="Metallophos"/>
    <property type="match status" value="1"/>
</dbReference>
<dbReference type="PANTHER" id="PTHR31302:SF31">
    <property type="entry name" value="PHOSPHODIESTERASE YAEI"/>
    <property type="match status" value="1"/>
</dbReference>
<organism evidence="5 6">
    <name type="scientific">Syntrophotalea acetylenica</name>
    <name type="common">Pelobacter acetylenicus</name>
    <dbReference type="NCBI Taxonomy" id="29542"/>
    <lineage>
        <taxon>Bacteria</taxon>
        <taxon>Pseudomonadati</taxon>
        <taxon>Thermodesulfobacteriota</taxon>
        <taxon>Desulfuromonadia</taxon>
        <taxon>Desulfuromonadales</taxon>
        <taxon>Syntrophotaleaceae</taxon>
        <taxon>Syntrophotalea</taxon>
    </lineage>
</organism>
<dbReference type="GO" id="GO:0016020">
    <property type="term" value="C:membrane"/>
    <property type="evidence" value="ECO:0007669"/>
    <property type="project" value="GOC"/>
</dbReference>
<evidence type="ECO:0000259" key="4">
    <source>
        <dbReference type="Pfam" id="PF00149"/>
    </source>
</evidence>
<feature type="domain" description="Calcineurin-like phosphoesterase" evidence="4">
    <location>
        <begin position="156"/>
        <end position="314"/>
    </location>
</feature>
<dbReference type="PANTHER" id="PTHR31302">
    <property type="entry name" value="TRANSMEMBRANE PROTEIN WITH METALLOPHOSPHOESTERASE DOMAIN-RELATED"/>
    <property type="match status" value="1"/>
</dbReference>
<name>A0A1L3GHF3_SYNAC</name>
<dbReference type="InterPro" id="IPR051158">
    <property type="entry name" value="Metallophosphoesterase_sf"/>
</dbReference>
<dbReference type="GO" id="GO:0008758">
    <property type="term" value="F:UDP-2,3-diacylglucosamine hydrolase activity"/>
    <property type="evidence" value="ECO:0007669"/>
    <property type="project" value="TreeGrafter"/>
</dbReference>
<dbReference type="CDD" id="cd07385">
    <property type="entry name" value="MPP_YkuE_C"/>
    <property type="match status" value="1"/>
</dbReference>
<evidence type="ECO:0000256" key="3">
    <source>
        <dbReference type="SAM" id="Phobius"/>
    </source>
</evidence>
<evidence type="ECO:0000313" key="5">
    <source>
        <dbReference type="EMBL" id="APG25108.1"/>
    </source>
</evidence>
<proteinExistence type="predicted"/>
<dbReference type="STRING" id="29542.A6070_02790"/>
<reference evidence="5 6" key="1">
    <citation type="journal article" date="2017" name="Genome Announc.">
        <title>Complete Genome Sequences of Two Acetylene-Fermenting Pelobacter acetylenicus Strains.</title>
        <authorList>
            <person name="Sutton J.M."/>
            <person name="Baesman S.M."/>
            <person name="Fierst J.L."/>
            <person name="Poret-Peterson A.T."/>
            <person name="Oremland R.S."/>
            <person name="Dunlap D.S."/>
            <person name="Akob D.M."/>
        </authorList>
    </citation>
    <scope>NUCLEOTIDE SEQUENCE [LARGE SCALE GENOMIC DNA]</scope>
    <source>
        <strain evidence="5 6">DSM 3247</strain>
    </source>
</reference>
<sequence length="375" mass="41305">MSWFIMVFLGIYGAMHALFLWGMAPLLSRRPGTAWLLRGWMLPMLVAPIAVRMLDRAGYFDMARILAWIAYSWMGLLFIACCLLLPLLCWRLPGMTLSRTRRTSRHKIPRSPTSAAIILLATLGAGMYGFYEAAGLRVEPVTLVSDKLPPGTPPVRLAQISDLHLGLMHREKALSPIIARLHELKPDLLVVTGDMVDAQMDHLDGLSDLWRTIDPPLGKFAVTGNHEVYAGLQQSLDFLQRSGFTLLRNRFVLIGNRLLLAGEDDPAVGSAAARLRIPESAVKQRFGILLKHRPVVSAATADLFDLQLSGHAHRGQIFPFNYLTGLVYPMQSGLHRLAGGGLLYTSRGTGSWGPPMRIGAPPEITLIEIVPAARP</sequence>
<keyword evidence="1" id="KW-0479">Metal-binding</keyword>
<evidence type="ECO:0000256" key="1">
    <source>
        <dbReference type="ARBA" id="ARBA00022723"/>
    </source>
</evidence>
<evidence type="ECO:0000256" key="2">
    <source>
        <dbReference type="ARBA" id="ARBA00022801"/>
    </source>
</evidence>
<keyword evidence="2" id="KW-0378">Hydrolase</keyword>
<dbReference type="GO" id="GO:0046872">
    <property type="term" value="F:metal ion binding"/>
    <property type="evidence" value="ECO:0007669"/>
    <property type="project" value="UniProtKB-KW"/>
</dbReference>
<dbReference type="Proteomes" id="UP000182264">
    <property type="component" value="Chromosome"/>
</dbReference>
<keyword evidence="6" id="KW-1185">Reference proteome</keyword>
<dbReference type="EMBL" id="CP015518">
    <property type="protein sequence ID" value="APG25108.1"/>
    <property type="molecule type" value="Genomic_DNA"/>
</dbReference>
<dbReference type="InterPro" id="IPR004843">
    <property type="entry name" value="Calcineurin-like_PHP"/>
</dbReference>
<dbReference type="AlphaFoldDB" id="A0A1L3GHF3"/>
<dbReference type="KEGG" id="pace:A6070_02790"/>
<feature type="transmembrane region" description="Helical" evidence="3">
    <location>
        <begin position="35"/>
        <end position="53"/>
    </location>
</feature>
<feature type="transmembrane region" description="Helical" evidence="3">
    <location>
        <begin position="111"/>
        <end position="131"/>
    </location>
</feature>
<dbReference type="OrthoDB" id="9780884at2"/>
<accession>A0A1L3GHF3</accession>
<dbReference type="GO" id="GO:0009245">
    <property type="term" value="P:lipid A biosynthetic process"/>
    <property type="evidence" value="ECO:0007669"/>
    <property type="project" value="TreeGrafter"/>
</dbReference>
<keyword evidence="3" id="KW-0812">Transmembrane</keyword>
<dbReference type="Gene3D" id="3.60.21.10">
    <property type="match status" value="1"/>
</dbReference>
<evidence type="ECO:0000313" key="6">
    <source>
        <dbReference type="Proteomes" id="UP000182264"/>
    </source>
</evidence>
<protein>
    <recommendedName>
        <fullName evidence="4">Calcineurin-like phosphoesterase domain-containing protein</fullName>
    </recommendedName>
</protein>
<dbReference type="SUPFAM" id="SSF56300">
    <property type="entry name" value="Metallo-dependent phosphatases"/>
    <property type="match status" value="1"/>
</dbReference>
<feature type="transmembrane region" description="Helical" evidence="3">
    <location>
        <begin position="65"/>
        <end position="90"/>
    </location>
</feature>
<keyword evidence="3" id="KW-0472">Membrane</keyword>
<keyword evidence="3" id="KW-1133">Transmembrane helix</keyword>
<feature type="transmembrane region" description="Helical" evidence="3">
    <location>
        <begin position="6"/>
        <end position="28"/>
    </location>
</feature>
<dbReference type="InterPro" id="IPR029052">
    <property type="entry name" value="Metallo-depent_PP-like"/>
</dbReference>